<dbReference type="InterPro" id="IPR020587">
    <property type="entry name" value="RecA_monomer-monomer_interface"/>
</dbReference>
<dbReference type="GeneID" id="42982883"/>
<feature type="binding site" evidence="10">
    <location>
        <begin position="65"/>
        <end position="72"/>
    </location>
    <ligand>
        <name>ATP</name>
        <dbReference type="ChEBI" id="CHEBI:30616"/>
    </ligand>
</feature>
<dbReference type="FunFam" id="3.40.50.300:FF:000087">
    <property type="entry name" value="Recombinase RecA"/>
    <property type="match status" value="1"/>
</dbReference>
<dbReference type="SUPFAM" id="SSF54752">
    <property type="entry name" value="RecA protein, C-terminal domain"/>
    <property type="match status" value="1"/>
</dbReference>
<dbReference type="STRING" id="375175.AYR53_11480"/>
<dbReference type="PROSITE" id="PS00321">
    <property type="entry name" value="RECA_1"/>
    <property type="match status" value="1"/>
</dbReference>
<keyword evidence="3 10" id="KW-0547">Nucleotide-binding</keyword>
<keyword evidence="8 10" id="KW-0234">DNA repair</keyword>
<dbReference type="GO" id="GO:0006281">
    <property type="term" value="P:DNA repair"/>
    <property type="evidence" value="ECO:0007669"/>
    <property type="project" value="UniProtKB-UniRule"/>
</dbReference>
<keyword evidence="9 10" id="KW-0742">SOS response</keyword>
<dbReference type="InterPro" id="IPR013765">
    <property type="entry name" value="DNA_recomb/repair_RecA"/>
</dbReference>
<evidence type="ECO:0000256" key="12">
    <source>
        <dbReference type="RuleBase" id="RU004527"/>
    </source>
</evidence>
<dbReference type="OrthoDB" id="9776733at2"/>
<keyword evidence="7 10" id="KW-0233">DNA recombination</keyword>
<dbReference type="PROSITE" id="PS50163">
    <property type="entry name" value="RECA_3"/>
    <property type="match status" value="1"/>
</dbReference>
<evidence type="ECO:0000256" key="1">
    <source>
        <dbReference type="ARBA" id="ARBA00009391"/>
    </source>
</evidence>
<evidence type="ECO:0000256" key="9">
    <source>
        <dbReference type="ARBA" id="ARBA00023236"/>
    </source>
</evidence>
<keyword evidence="10" id="KW-0963">Cytoplasm</keyword>
<dbReference type="GO" id="GO:0006310">
    <property type="term" value="P:DNA recombination"/>
    <property type="evidence" value="ECO:0007669"/>
    <property type="project" value="UniProtKB-UniRule"/>
</dbReference>
<keyword evidence="15" id="KW-1185">Reference proteome</keyword>
<dbReference type="InterPro" id="IPR049428">
    <property type="entry name" value="RecA-like_N"/>
</dbReference>
<accession>A0A192H5S2</accession>
<dbReference type="InterPro" id="IPR049261">
    <property type="entry name" value="RecA-like_C"/>
</dbReference>
<dbReference type="PROSITE" id="PS50162">
    <property type="entry name" value="RECA_2"/>
    <property type="match status" value="1"/>
</dbReference>
<dbReference type="InterPro" id="IPR023400">
    <property type="entry name" value="RecA_C_sf"/>
</dbReference>
<dbReference type="PRINTS" id="PR00142">
    <property type="entry name" value="RECA"/>
</dbReference>
<dbReference type="GO" id="GO:0009432">
    <property type="term" value="P:SOS response"/>
    <property type="evidence" value="ECO:0007669"/>
    <property type="project" value="UniProtKB-UniRule"/>
</dbReference>
<dbReference type="GO" id="GO:0140664">
    <property type="term" value="F:ATP-dependent DNA damage sensor activity"/>
    <property type="evidence" value="ECO:0007669"/>
    <property type="project" value="InterPro"/>
</dbReference>
<keyword evidence="4 10" id="KW-0227">DNA damage</keyword>
<dbReference type="NCBIfam" id="TIGR02012">
    <property type="entry name" value="tigrfam_recA"/>
    <property type="match status" value="1"/>
</dbReference>
<dbReference type="EMBL" id="CP014873">
    <property type="protein sequence ID" value="ANK63336.1"/>
    <property type="molecule type" value="Genomic_DNA"/>
</dbReference>
<dbReference type="RefSeq" id="WP_068225330.1">
    <property type="nucleotide sequence ID" value="NZ_CP014623.1"/>
</dbReference>
<feature type="compositionally biased region" description="Basic and acidic residues" evidence="13">
    <location>
        <begin position="379"/>
        <end position="389"/>
    </location>
</feature>
<dbReference type="CDD" id="cd00983">
    <property type="entry name" value="RecA"/>
    <property type="match status" value="1"/>
</dbReference>
<organism evidence="14 15">
    <name type="scientific">Loigolactobacillus backii</name>
    <dbReference type="NCBI Taxonomy" id="375175"/>
    <lineage>
        <taxon>Bacteria</taxon>
        <taxon>Bacillati</taxon>
        <taxon>Bacillota</taxon>
        <taxon>Bacilli</taxon>
        <taxon>Lactobacillales</taxon>
        <taxon>Lactobacillaceae</taxon>
        <taxon>Loigolactobacillus</taxon>
    </lineage>
</organism>
<evidence type="ECO:0000256" key="6">
    <source>
        <dbReference type="ARBA" id="ARBA00023125"/>
    </source>
</evidence>
<dbReference type="InterPro" id="IPR020588">
    <property type="entry name" value="RecA_ATP-bd"/>
</dbReference>
<dbReference type="GO" id="GO:0003697">
    <property type="term" value="F:single-stranded DNA binding"/>
    <property type="evidence" value="ECO:0007669"/>
    <property type="project" value="UniProtKB-UniRule"/>
</dbReference>
<evidence type="ECO:0000256" key="4">
    <source>
        <dbReference type="ARBA" id="ARBA00022763"/>
    </source>
</evidence>
<evidence type="ECO:0000313" key="15">
    <source>
        <dbReference type="Proteomes" id="UP000078582"/>
    </source>
</evidence>
<sequence length="389" mass="41585">MADERKAALDAALKKIEKNFGKGSIMRLGEKADTQISTIPSGSLALDEALGVGGYPRGRIVEVYGPESSGKTTVALHAVAEVQKRGGTAAYIDAENAMDPKYAANLGVNIDDLLLSQPDTGEQGLEIADALVSSGAIDLVVVDSVAALVPRAEIEGEMGDAHVGLQARLMSQALRKLSGTINKTKTIAIFINQIREKVGIMFGNPETTPGGRALKFYSTIRLEVRRAEQIKNGTDIIGNRVKIKVVKNKVAPPFKVALVDIMYGEGISQTGELVDMAVEKDIVDKSGSWYSYGEDRIGQGRENAKHYLSDHPEVMAEIKQKVREAYGIAEASETPTETKADAKATKATKAKNKVESSANAKSEAKTDASVKAKINAKTSDTKDPSQLDI</sequence>
<dbReference type="InterPro" id="IPR003593">
    <property type="entry name" value="AAA+_ATPase"/>
</dbReference>
<dbReference type="KEGG" id="lbt:AYR52_06820"/>
<gene>
    <name evidence="10" type="primary">recA</name>
    <name evidence="14" type="ORF">AYR53_11480</name>
</gene>
<dbReference type="InterPro" id="IPR027417">
    <property type="entry name" value="P-loop_NTPase"/>
</dbReference>
<comment type="subcellular location">
    <subcellularLocation>
        <location evidence="10">Cytoplasm</location>
    </subcellularLocation>
</comment>
<evidence type="ECO:0000256" key="11">
    <source>
        <dbReference type="RuleBase" id="RU000526"/>
    </source>
</evidence>
<dbReference type="AlphaFoldDB" id="A0A192H5S2"/>
<dbReference type="Gene3D" id="3.40.50.300">
    <property type="entry name" value="P-loop containing nucleotide triphosphate hydrolases"/>
    <property type="match status" value="1"/>
</dbReference>
<dbReference type="Proteomes" id="UP000078582">
    <property type="component" value="Chromosome"/>
</dbReference>
<dbReference type="GO" id="GO:0005524">
    <property type="term" value="F:ATP binding"/>
    <property type="evidence" value="ECO:0007669"/>
    <property type="project" value="UniProtKB-UniRule"/>
</dbReference>
<proteinExistence type="inferred from homology"/>
<dbReference type="PANTHER" id="PTHR45900:SF1">
    <property type="entry name" value="MITOCHONDRIAL DNA REPAIR PROTEIN RECA HOMOLOG-RELATED"/>
    <property type="match status" value="1"/>
</dbReference>
<comment type="similarity">
    <text evidence="1 10 12">Belongs to the RecA family.</text>
</comment>
<dbReference type="HAMAP" id="MF_00268">
    <property type="entry name" value="RecA"/>
    <property type="match status" value="1"/>
</dbReference>
<evidence type="ECO:0000256" key="5">
    <source>
        <dbReference type="ARBA" id="ARBA00022840"/>
    </source>
</evidence>
<evidence type="ECO:0000256" key="8">
    <source>
        <dbReference type="ARBA" id="ARBA00023204"/>
    </source>
</evidence>
<dbReference type="PANTHER" id="PTHR45900">
    <property type="entry name" value="RECA"/>
    <property type="match status" value="1"/>
</dbReference>
<evidence type="ECO:0000256" key="7">
    <source>
        <dbReference type="ARBA" id="ARBA00023172"/>
    </source>
</evidence>
<feature type="region of interest" description="Disordered" evidence="13">
    <location>
        <begin position="329"/>
        <end position="389"/>
    </location>
</feature>
<dbReference type="InterPro" id="IPR020584">
    <property type="entry name" value="DNA_recomb/repair_RecA_CS"/>
</dbReference>
<evidence type="ECO:0000256" key="2">
    <source>
        <dbReference type="ARBA" id="ARBA00015553"/>
    </source>
</evidence>
<dbReference type="Pfam" id="PF21096">
    <property type="entry name" value="RecA_C"/>
    <property type="match status" value="1"/>
</dbReference>
<name>A0A192H5S2_9LACO</name>
<evidence type="ECO:0000256" key="10">
    <source>
        <dbReference type="HAMAP-Rule" id="MF_00268"/>
    </source>
</evidence>
<dbReference type="SMART" id="SM00382">
    <property type="entry name" value="AAA"/>
    <property type="match status" value="1"/>
</dbReference>
<protein>
    <recommendedName>
        <fullName evidence="2 10">Protein RecA</fullName>
    </recommendedName>
    <alternativeName>
        <fullName evidence="10 11">Recombinase A</fullName>
    </alternativeName>
</protein>
<dbReference type="GO" id="GO:0003684">
    <property type="term" value="F:damaged DNA binding"/>
    <property type="evidence" value="ECO:0007669"/>
    <property type="project" value="UniProtKB-UniRule"/>
</dbReference>
<reference evidence="14 15" key="1">
    <citation type="submission" date="2016-03" db="EMBL/GenBank/DDBJ databases">
        <title>Pediococcus and Lactobacillus from brewery environment - whole genome sequencing and assembly.</title>
        <authorList>
            <person name="Behr J."/>
            <person name="Geissler A.J."/>
            <person name="Vogel R.F."/>
        </authorList>
    </citation>
    <scope>NUCLEOTIDE SEQUENCE [LARGE SCALE GENOMIC DNA]</scope>
    <source>
        <strain evidence="14 15">TMW 1.1989</strain>
    </source>
</reference>
<dbReference type="GO" id="GO:0005829">
    <property type="term" value="C:cytosol"/>
    <property type="evidence" value="ECO:0007669"/>
    <property type="project" value="TreeGrafter"/>
</dbReference>
<keyword evidence="6 10" id="KW-0238">DNA-binding</keyword>
<evidence type="ECO:0000256" key="13">
    <source>
        <dbReference type="SAM" id="MobiDB-lite"/>
    </source>
</evidence>
<dbReference type="SUPFAM" id="SSF52540">
    <property type="entry name" value="P-loop containing nucleoside triphosphate hydrolases"/>
    <property type="match status" value="1"/>
</dbReference>
<comment type="function">
    <text evidence="10">Can catalyze the hydrolysis of ATP in the presence of single-stranded DNA, the ATP-dependent uptake of single-stranded DNA by duplex DNA, and the ATP-dependent hybridization of homologous single-stranded DNAs. It interacts with LexA causing its activation and leading to its autocatalytic cleavage.</text>
</comment>
<evidence type="ECO:0000313" key="14">
    <source>
        <dbReference type="EMBL" id="ANK63336.1"/>
    </source>
</evidence>
<keyword evidence="5 10" id="KW-0067">ATP-binding</keyword>
<dbReference type="Pfam" id="PF00154">
    <property type="entry name" value="RecA_N"/>
    <property type="match status" value="1"/>
</dbReference>
<evidence type="ECO:0000256" key="3">
    <source>
        <dbReference type="ARBA" id="ARBA00022741"/>
    </source>
</evidence>